<dbReference type="Gene3D" id="2.160.10.10">
    <property type="entry name" value="Hexapeptide repeat proteins"/>
    <property type="match status" value="1"/>
</dbReference>
<reference evidence="1 2" key="1">
    <citation type="journal article" date="2012" name="J. Bacteriol.">
        <title>Draft Genome Sequence of Cecembia lonarensis Strain LW9T, Isolated from Lonar Lake, a Haloalkaline Lake in India.</title>
        <authorList>
            <person name="Shivaji S."/>
            <person name="Ara S."/>
            <person name="Singh A."/>
            <person name="Pinnaka A.K."/>
        </authorList>
    </citation>
    <scope>NUCLEOTIDE SEQUENCE [LARGE SCALE GENOMIC DNA]</scope>
    <source>
        <strain evidence="1 2">LW9</strain>
    </source>
</reference>
<dbReference type="RefSeq" id="WP_009187180.1">
    <property type="nucleotide sequence ID" value="NZ_AMGM01000186.1"/>
</dbReference>
<keyword evidence="1" id="KW-0012">Acyltransferase</keyword>
<dbReference type="InterPro" id="IPR011004">
    <property type="entry name" value="Trimer_LpxA-like_sf"/>
</dbReference>
<dbReference type="GO" id="GO:0016746">
    <property type="term" value="F:acyltransferase activity"/>
    <property type="evidence" value="ECO:0007669"/>
    <property type="project" value="UniProtKB-KW"/>
</dbReference>
<proteinExistence type="predicted"/>
<dbReference type="OrthoDB" id="708224at2"/>
<accession>K1LA15</accession>
<organism evidence="1 2">
    <name type="scientific">Cecembia lonarensis (strain CCUG 58316 / KCTC 22772 / LW9)</name>
    <dbReference type="NCBI Taxonomy" id="1225176"/>
    <lineage>
        <taxon>Bacteria</taxon>
        <taxon>Pseudomonadati</taxon>
        <taxon>Bacteroidota</taxon>
        <taxon>Cytophagia</taxon>
        <taxon>Cytophagales</taxon>
        <taxon>Cyclobacteriaceae</taxon>
        <taxon>Cecembia</taxon>
    </lineage>
</organism>
<evidence type="ECO:0000313" key="1">
    <source>
        <dbReference type="EMBL" id="EKB47238.1"/>
    </source>
</evidence>
<evidence type="ECO:0000313" key="2">
    <source>
        <dbReference type="Proteomes" id="UP000004478"/>
    </source>
</evidence>
<gene>
    <name evidence="1" type="ORF">B879_04167</name>
</gene>
<dbReference type="SUPFAM" id="SSF51161">
    <property type="entry name" value="Trimeric LpxA-like enzymes"/>
    <property type="match status" value="1"/>
</dbReference>
<dbReference type="EMBL" id="AMGM01000186">
    <property type="protein sequence ID" value="EKB47238.1"/>
    <property type="molecule type" value="Genomic_DNA"/>
</dbReference>
<dbReference type="AlphaFoldDB" id="K1LA15"/>
<keyword evidence="1" id="KW-0808">Transferase</keyword>
<protein>
    <submittedName>
        <fullName evidence="1">UDP-3-O-[3-hydroxymyristoyl] glucosamine N-acyltransferase</fullName>
    </submittedName>
</protein>
<sequence length="193" mass="21062">MLRNKVIMVGQGSIALEFAEYLEDYGRLFPSENINILGYLSLPGEEDRLADRFLDLGSPLLHQPSSDYLYMLGCEPNRYPDFILDLKKRGARFIRFVHPEAKLGSNVSLGEGVLIGPFAYVQSGAKLGDFNLLEMYSTVAMFAVVGNFNHLSPKAYVGPDCVLGTSNTIGLNANVPKGKSLGDQNRIPAGACV</sequence>
<name>K1LA15_CECL9</name>
<comment type="caution">
    <text evidence="1">The sequence shown here is derived from an EMBL/GenBank/DDBJ whole genome shotgun (WGS) entry which is preliminary data.</text>
</comment>
<keyword evidence="2" id="KW-1185">Reference proteome</keyword>
<dbReference type="Proteomes" id="UP000004478">
    <property type="component" value="Unassembled WGS sequence"/>
</dbReference>